<keyword evidence="3" id="KW-1185">Reference proteome</keyword>
<dbReference type="Proteomes" id="UP000075243">
    <property type="component" value="Chromosome 2"/>
</dbReference>
<dbReference type="EMBL" id="CM003604">
    <property type="protein sequence ID" value="KYP74434.1"/>
    <property type="molecule type" value="Genomic_DNA"/>
</dbReference>
<protein>
    <recommendedName>
        <fullName evidence="1">Transposase (putative) gypsy type domain-containing protein</fullName>
    </recommendedName>
</protein>
<dbReference type="Gramene" id="C.cajan_06918.t">
    <property type="protein sequence ID" value="C.cajan_06918.t.cds1"/>
    <property type="gene ID" value="C.cajan_06918"/>
</dbReference>
<dbReference type="InterPro" id="IPR007321">
    <property type="entry name" value="Transposase_28"/>
</dbReference>
<reference evidence="2 3" key="1">
    <citation type="journal article" date="2012" name="Nat. Biotechnol.">
        <title>Draft genome sequence of pigeonpea (Cajanus cajan), an orphan legume crop of resource-poor farmers.</title>
        <authorList>
            <person name="Varshney R.K."/>
            <person name="Chen W."/>
            <person name="Li Y."/>
            <person name="Bharti A.K."/>
            <person name="Saxena R.K."/>
            <person name="Schlueter J.A."/>
            <person name="Donoghue M.T."/>
            <person name="Azam S."/>
            <person name="Fan G."/>
            <person name="Whaley A.M."/>
            <person name="Farmer A.D."/>
            <person name="Sheridan J."/>
            <person name="Iwata A."/>
            <person name="Tuteja R."/>
            <person name="Penmetsa R.V."/>
            <person name="Wu W."/>
            <person name="Upadhyaya H.D."/>
            <person name="Yang S.P."/>
            <person name="Shah T."/>
            <person name="Saxena K.B."/>
            <person name="Michael T."/>
            <person name="McCombie W.R."/>
            <person name="Yang B."/>
            <person name="Zhang G."/>
            <person name="Yang H."/>
            <person name="Wang J."/>
            <person name="Spillane C."/>
            <person name="Cook D.R."/>
            <person name="May G.D."/>
            <person name="Xu X."/>
            <person name="Jackson S.A."/>
        </authorList>
    </citation>
    <scope>NUCLEOTIDE SEQUENCE [LARGE SCALE GENOMIC DNA]</scope>
    <source>
        <strain evidence="3">cv. Asha</strain>
    </source>
</reference>
<evidence type="ECO:0000313" key="3">
    <source>
        <dbReference type="Proteomes" id="UP000075243"/>
    </source>
</evidence>
<sequence length="236" mass="27012">MEASVLQHKLKFCLPPYLEHLSIEPCSSEERVFFRVPTSSLYIYMYHCVFRDLGVVIPFTPFECEFLRRINVAPSQLHPNSWGFLCAFQILCSVMEMNLSLGTFMHFYQLKLGEPPFGWISLSGSSNGGLFQIFSQSYKNFKEEFFKVQCVHNDVNSDAIFYSNGEPKFSLNWQSEPIRFSGSEGLVLSDEEKKNIERLGGLTRPLESKAILFLVGSKDPQKDLESKYVKITSKLG</sequence>
<dbReference type="PANTHER" id="PTHR31099">
    <property type="entry name" value="OS06G0165300 PROTEIN"/>
    <property type="match status" value="1"/>
</dbReference>
<evidence type="ECO:0000259" key="1">
    <source>
        <dbReference type="Pfam" id="PF04195"/>
    </source>
</evidence>
<dbReference type="Pfam" id="PF04195">
    <property type="entry name" value="Transposase_28"/>
    <property type="match status" value="1"/>
</dbReference>
<name>A0A151U587_CAJCA</name>
<gene>
    <name evidence="2" type="ORF">KK1_007113</name>
</gene>
<evidence type="ECO:0000313" key="2">
    <source>
        <dbReference type="EMBL" id="KYP74434.1"/>
    </source>
</evidence>
<organism evidence="2 3">
    <name type="scientific">Cajanus cajan</name>
    <name type="common">Pigeon pea</name>
    <name type="synonym">Cajanus indicus</name>
    <dbReference type="NCBI Taxonomy" id="3821"/>
    <lineage>
        <taxon>Eukaryota</taxon>
        <taxon>Viridiplantae</taxon>
        <taxon>Streptophyta</taxon>
        <taxon>Embryophyta</taxon>
        <taxon>Tracheophyta</taxon>
        <taxon>Spermatophyta</taxon>
        <taxon>Magnoliopsida</taxon>
        <taxon>eudicotyledons</taxon>
        <taxon>Gunneridae</taxon>
        <taxon>Pentapetalae</taxon>
        <taxon>rosids</taxon>
        <taxon>fabids</taxon>
        <taxon>Fabales</taxon>
        <taxon>Fabaceae</taxon>
        <taxon>Papilionoideae</taxon>
        <taxon>50 kb inversion clade</taxon>
        <taxon>NPAAA clade</taxon>
        <taxon>indigoferoid/millettioid clade</taxon>
        <taxon>Phaseoleae</taxon>
        <taxon>Cajanus</taxon>
    </lineage>
</organism>
<accession>A0A151U587</accession>
<proteinExistence type="predicted"/>
<feature type="domain" description="Transposase (putative) gypsy type" evidence="1">
    <location>
        <begin position="52"/>
        <end position="111"/>
    </location>
</feature>
<dbReference type="PANTHER" id="PTHR31099:SF28">
    <property type="entry name" value="F5J5.12"/>
    <property type="match status" value="1"/>
</dbReference>
<dbReference type="AlphaFoldDB" id="A0A151U587"/>